<name>A0ABV1H7U7_9FIRM</name>
<dbReference type="EMBL" id="JBBMFS010000012">
    <property type="protein sequence ID" value="MEQ2555784.1"/>
    <property type="molecule type" value="Genomic_DNA"/>
</dbReference>
<proteinExistence type="predicted"/>
<evidence type="ECO:0000313" key="1">
    <source>
        <dbReference type="EMBL" id="MEQ2555784.1"/>
    </source>
</evidence>
<comment type="caution">
    <text evidence="1">The sequence shown here is derived from an EMBL/GenBank/DDBJ whole genome shotgun (WGS) entry which is preliminary data.</text>
</comment>
<gene>
    <name evidence="1" type="ORF">WMO37_12360</name>
</gene>
<keyword evidence="2" id="KW-1185">Reference proteome</keyword>
<protein>
    <submittedName>
        <fullName evidence="1">Uncharacterized protein</fullName>
    </submittedName>
</protein>
<dbReference type="Proteomes" id="UP001546774">
    <property type="component" value="Unassembled WGS sequence"/>
</dbReference>
<evidence type="ECO:0000313" key="2">
    <source>
        <dbReference type="Proteomes" id="UP001546774"/>
    </source>
</evidence>
<sequence length="48" mass="5877">MAYIHTIDKATVYYENVHGIGLNSVDITRKYRKSFEEKYEAYRNRIYR</sequence>
<accession>A0ABV1H7U7</accession>
<reference evidence="1" key="1">
    <citation type="submission" date="2024-03" db="EMBL/GenBank/DDBJ databases">
        <title>Human intestinal bacterial collection.</title>
        <authorList>
            <person name="Pauvert C."/>
            <person name="Hitch T.C.A."/>
            <person name="Clavel T."/>
        </authorList>
    </citation>
    <scope>NUCLEOTIDE SEQUENCE [LARGE SCALE GENOMIC DNA]</scope>
    <source>
        <strain evidence="1">CLA-AA-H89B</strain>
    </source>
</reference>
<organism evidence="1 2">
    <name type="scientific">Lachnospira intestinalis</name>
    <dbReference type="NCBI Taxonomy" id="3133158"/>
    <lineage>
        <taxon>Bacteria</taxon>
        <taxon>Bacillati</taxon>
        <taxon>Bacillota</taxon>
        <taxon>Clostridia</taxon>
        <taxon>Lachnospirales</taxon>
        <taxon>Lachnospiraceae</taxon>
        <taxon>Lachnospira</taxon>
    </lineage>
</organism>